<dbReference type="Gene3D" id="1.10.340.70">
    <property type="match status" value="1"/>
</dbReference>
<dbReference type="InterPro" id="IPR012337">
    <property type="entry name" value="RNaseH-like_sf"/>
</dbReference>
<keyword evidence="3" id="KW-0808">Transferase</keyword>
<dbReference type="InterPro" id="IPR001584">
    <property type="entry name" value="Integrase_cat-core"/>
</dbReference>
<dbReference type="CDD" id="cd00303">
    <property type="entry name" value="retropepsin_like"/>
    <property type="match status" value="1"/>
</dbReference>
<dbReference type="InterPro" id="IPR000477">
    <property type="entry name" value="RT_dom"/>
</dbReference>
<dbReference type="InterPro" id="IPR041588">
    <property type="entry name" value="Integrase_H2C2"/>
</dbReference>
<dbReference type="EC" id="3.1.26.4" evidence="2"/>
<dbReference type="InterPro" id="IPR041577">
    <property type="entry name" value="RT_RNaseH_2"/>
</dbReference>
<dbReference type="SUPFAM" id="SSF50630">
    <property type="entry name" value="Acid proteases"/>
    <property type="match status" value="1"/>
</dbReference>
<evidence type="ECO:0000313" key="12">
    <source>
        <dbReference type="Ensembl" id="ENSACAP00000039325.1"/>
    </source>
</evidence>
<dbReference type="Pfam" id="PF17919">
    <property type="entry name" value="RT_RNaseH_2"/>
    <property type="match status" value="1"/>
</dbReference>
<dbReference type="InterPro" id="IPR050951">
    <property type="entry name" value="Retrovirus_Pol_polyprotein"/>
</dbReference>
<dbReference type="PROSITE" id="PS50878">
    <property type="entry name" value="RT_POL"/>
    <property type="match status" value="1"/>
</dbReference>
<dbReference type="InParanoid" id="A0A803TVT5"/>
<organism evidence="12 13">
    <name type="scientific">Anolis carolinensis</name>
    <name type="common">Green anole</name>
    <name type="synonym">American chameleon</name>
    <dbReference type="NCBI Taxonomy" id="28377"/>
    <lineage>
        <taxon>Eukaryota</taxon>
        <taxon>Metazoa</taxon>
        <taxon>Chordata</taxon>
        <taxon>Craniata</taxon>
        <taxon>Vertebrata</taxon>
        <taxon>Euteleostomi</taxon>
        <taxon>Lepidosauria</taxon>
        <taxon>Squamata</taxon>
        <taxon>Bifurcata</taxon>
        <taxon>Unidentata</taxon>
        <taxon>Episquamata</taxon>
        <taxon>Toxicofera</taxon>
        <taxon>Iguania</taxon>
        <taxon>Dactyloidae</taxon>
        <taxon>Anolis</taxon>
    </lineage>
</organism>
<dbReference type="Pfam" id="PF00078">
    <property type="entry name" value="RVT_1"/>
    <property type="match status" value="1"/>
</dbReference>
<reference evidence="12 13" key="1">
    <citation type="submission" date="2009-12" db="EMBL/GenBank/DDBJ databases">
        <title>The Genome Sequence of Anolis carolinensis (Green Anole Lizard).</title>
        <authorList>
            <consortium name="The Genome Sequencing Platform"/>
            <person name="Di Palma F."/>
            <person name="Alfoldi J."/>
            <person name="Heiman D."/>
            <person name="Young S."/>
            <person name="Grabherr M."/>
            <person name="Johnson J."/>
            <person name="Lander E.S."/>
            <person name="Lindblad-Toh K."/>
        </authorList>
    </citation>
    <scope>NUCLEOTIDE SEQUENCE [LARGE SCALE GENOMIC DNA]</scope>
    <source>
        <strain evidence="12 13">JBL SC #1</strain>
    </source>
</reference>
<dbReference type="GO" id="GO:0003676">
    <property type="term" value="F:nucleic acid binding"/>
    <property type="evidence" value="ECO:0007669"/>
    <property type="project" value="InterPro"/>
</dbReference>
<dbReference type="PANTHER" id="PTHR37984">
    <property type="entry name" value="PROTEIN CBG26694"/>
    <property type="match status" value="1"/>
</dbReference>
<evidence type="ECO:0000256" key="5">
    <source>
        <dbReference type="ARBA" id="ARBA00022722"/>
    </source>
</evidence>
<feature type="region of interest" description="Disordered" evidence="9">
    <location>
        <begin position="188"/>
        <end position="254"/>
    </location>
</feature>
<dbReference type="Pfam" id="PF17921">
    <property type="entry name" value="Integrase_H2C2"/>
    <property type="match status" value="1"/>
</dbReference>
<dbReference type="InterPro" id="IPR043502">
    <property type="entry name" value="DNA/RNA_pol_sf"/>
</dbReference>
<dbReference type="Gene3D" id="3.30.70.270">
    <property type="match status" value="2"/>
</dbReference>
<dbReference type="FunFam" id="3.30.70.270:FF:000020">
    <property type="entry name" value="Transposon Tf2-6 polyprotein-like Protein"/>
    <property type="match status" value="1"/>
</dbReference>
<dbReference type="FunFam" id="3.30.420.10:FF:000032">
    <property type="entry name" value="Retrovirus-related Pol polyprotein from transposon 297-like Protein"/>
    <property type="match status" value="1"/>
</dbReference>
<feature type="compositionally biased region" description="Gly residues" evidence="9">
    <location>
        <begin position="311"/>
        <end position="321"/>
    </location>
</feature>
<keyword evidence="13" id="KW-1185">Reference proteome</keyword>
<dbReference type="SUPFAM" id="SSF56672">
    <property type="entry name" value="DNA/RNA polymerases"/>
    <property type="match status" value="1"/>
</dbReference>
<dbReference type="GO" id="GO:0004523">
    <property type="term" value="F:RNA-DNA hybrid ribonuclease activity"/>
    <property type="evidence" value="ECO:0007669"/>
    <property type="project" value="UniProtKB-EC"/>
</dbReference>
<reference evidence="12" key="2">
    <citation type="submission" date="2025-08" db="UniProtKB">
        <authorList>
            <consortium name="Ensembl"/>
        </authorList>
    </citation>
    <scope>IDENTIFICATION</scope>
</reference>
<dbReference type="Gene3D" id="3.30.420.10">
    <property type="entry name" value="Ribonuclease H-like superfamily/Ribonuclease H"/>
    <property type="match status" value="1"/>
</dbReference>
<evidence type="ECO:0000256" key="4">
    <source>
        <dbReference type="ARBA" id="ARBA00022695"/>
    </source>
</evidence>
<dbReference type="InterPro" id="IPR021109">
    <property type="entry name" value="Peptidase_aspartic_dom_sf"/>
</dbReference>
<dbReference type="Ensembl" id="ENSACAT00000057430.1">
    <property type="protein sequence ID" value="ENSACAP00000039325.1"/>
    <property type="gene ID" value="ENSACAG00000040897.1"/>
</dbReference>
<evidence type="ECO:0000256" key="2">
    <source>
        <dbReference type="ARBA" id="ARBA00012180"/>
    </source>
</evidence>
<keyword evidence="6" id="KW-0378">Hydrolase</keyword>
<keyword evidence="7" id="KW-0511">Multifunctional enzyme</keyword>
<evidence type="ECO:0000256" key="8">
    <source>
        <dbReference type="ARBA" id="ARBA00039658"/>
    </source>
</evidence>
<dbReference type="FunFam" id="3.10.20.370:FF:000003">
    <property type="entry name" value="Transposon Tf2-6 polyprotein"/>
    <property type="match status" value="1"/>
</dbReference>
<dbReference type="PROSITE" id="PS50994">
    <property type="entry name" value="INTEGRASE"/>
    <property type="match status" value="1"/>
</dbReference>
<sequence>MSTGTGAEAQPASYTISQEEFNRIRDTLRTQEGEILGLKERGVCLAALALPTKFSGEASKVHVFRRQCQAYLEARQAEFPQESVKVAWIYSLLDGPAANWATALFDAGSTHLSSAQNFLNHLRKTWGIEDDEEAAGHKLRRLFQGDRPLSRYIAEFRVLAQSTGWNDIALRGQFREGLNFEMQEEISKVDPPGTHQPVFTSRSPNSQQKTVAPRPEWESRSETPRFCQCSTTSSMEIPTASPNPHGKRGGTDAVGQCAPQTRCCREGPPPTFESMLVLRERGPLRQRMSSQKEARCSPGGGVLRGDRDGRGGWSKAGGGSQRPGVERLANPVKNPTQEPQTGVLFLLVVTLWSVKKGPVMIHAMIDSGATNNFIDREYADSLGLQYHDFKNARVVQAIDGCPLKTGPVSQWTEPTRMWIREHMEEISFFVTEVPHFPVILGIPWLTLHNPNISWSNRELQFASRYCQNHCLVAKVCHATDAEPIITLPKKYSDFWDVFNEKEAEKLPPHRPYDCAIDLVEGAPIPRGHLYSLTEPEQEALREFIESNLRKGFIRPSQSPAASPVMFVKKKSGDLRLVVDYRALNNITKRNRYPLPLISDLLDRLRGAKVYTKLDLRGAYNLVRIREGDEWKTAFQTKFRLFESLVMNYGLSGAPATFQHFVNDIFQDYLDRFLIIYLDDFLVFSRSQSEHEQHVRMVLQRLRDHGLYAKLEKCAFDLQEVDFLGYRVSPLGLSMDPAKVSAVLEWRAPTNKKEVQCFLGFANYYRKFIPDFARWSDPITSCIRGKQPFRWTEQAEKGFQQLKKLFTTQPILQHPDPKTPFVVQADASDVAIGAILMQPVGEHLHPCAYYSRQLTAPERNYTIWEKELLAIKAAFENWRHWLEGAKFPIEVHTDHRNLEHLRTARKLNQRQQRWALFFERFNFQIHYVTPAQTKQADALSRKPEYAAGRRETFESRLLQPKNFATLTVGNTKSTSIEPTPSNPEPLCAQEIRASQQADAWAQEQIRQGLRFPFSLKDGLLRYRNHVYIPPGPGREKALHLCHDCKPAGHFGLFKTMHLILRDFWWPKIRKDVEKYVNTCPVCQRSKTRREKPSRLLHPLPTPSRPWEIISADFITDLPPSLGFTTILVVVDLFTKLAHFIPCDGLPTAKETADLFLQHIFWLHGLPKSLVTDRGSQFTSRFWKALQKLLGIDSRLSSAHHPQTDGQTERTNATLEQYLRCYVNYQQDNWASLLPLSEFAYNNGVQASTKETPFFANYGFHPRFFPSVIETSEVPAAEDWLQELTAVQQLLHQQLDQAKEDYKRHADGHCQPGPEIKVGDRVLLSTRFLP</sequence>
<name>A0A803TVT5_ANOCA</name>
<feature type="compositionally biased region" description="Polar residues" evidence="9">
    <location>
        <begin position="228"/>
        <end position="242"/>
    </location>
</feature>
<dbReference type="InterPro" id="IPR032549">
    <property type="entry name" value="DUF4939"/>
</dbReference>
<dbReference type="Pfam" id="PF00665">
    <property type="entry name" value="rve"/>
    <property type="match status" value="1"/>
</dbReference>
<dbReference type="GO" id="GO:0016779">
    <property type="term" value="F:nucleotidyltransferase activity"/>
    <property type="evidence" value="ECO:0007669"/>
    <property type="project" value="UniProtKB-KW"/>
</dbReference>
<reference evidence="12" key="3">
    <citation type="submission" date="2025-09" db="UniProtKB">
        <authorList>
            <consortium name="Ensembl"/>
        </authorList>
    </citation>
    <scope>IDENTIFICATION</scope>
</reference>
<keyword evidence="4" id="KW-0548">Nucleotidyltransferase</keyword>
<comment type="similarity">
    <text evidence="1">Belongs to the beta type-B retroviral polymerase family. HERV class-II K(HML-2) pol subfamily.</text>
</comment>
<feature type="region of interest" description="Disordered" evidence="9">
    <location>
        <begin position="284"/>
        <end position="335"/>
    </location>
</feature>
<evidence type="ECO:0000256" key="7">
    <source>
        <dbReference type="ARBA" id="ARBA00023268"/>
    </source>
</evidence>
<protein>
    <recommendedName>
        <fullName evidence="8">Gypsy retrotransposon integrase-like protein 1</fullName>
        <ecNumber evidence="2">3.1.26.4</ecNumber>
    </recommendedName>
</protein>
<keyword evidence="6" id="KW-0255">Endonuclease</keyword>
<dbReference type="InterPro" id="IPR036397">
    <property type="entry name" value="RNaseH_sf"/>
</dbReference>
<dbReference type="PANTHER" id="PTHR37984:SF5">
    <property type="entry name" value="PROTEIN NYNRIN-LIKE"/>
    <property type="match status" value="1"/>
</dbReference>
<dbReference type="InterPro" id="IPR043128">
    <property type="entry name" value="Rev_trsase/Diguanyl_cyclase"/>
</dbReference>
<dbReference type="CDD" id="cd09274">
    <property type="entry name" value="RNase_HI_RT_Ty3"/>
    <property type="match status" value="1"/>
</dbReference>
<keyword evidence="5" id="KW-0540">Nuclease</keyword>
<dbReference type="GeneTree" id="ENSGT01040000240511"/>
<evidence type="ECO:0000256" key="3">
    <source>
        <dbReference type="ARBA" id="ARBA00022679"/>
    </source>
</evidence>
<feature type="domain" description="Reverse transcriptase" evidence="10">
    <location>
        <begin position="548"/>
        <end position="727"/>
    </location>
</feature>
<dbReference type="Proteomes" id="UP000001646">
    <property type="component" value="Chromosome 3"/>
</dbReference>
<dbReference type="Gene3D" id="2.40.70.10">
    <property type="entry name" value="Acid Proteases"/>
    <property type="match status" value="1"/>
</dbReference>
<dbReference type="CDD" id="cd01647">
    <property type="entry name" value="RT_LTR"/>
    <property type="match status" value="1"/>
</dbReference>
<evidence type="ECO:0000259" key="11">
    <source>
        <dbReference type="PROSITE" id="PS50994"/>
    </source>
</evidence>
<evidence type="ECO:0000259" key="10">
    <source>
        <dbReference type="PROSITE" id="PS50878"/>
    </source>
</evidence>
<proteinExistence type="inferred from homology"/>
<feature type="compositionally biased region" description="Polar residues" evidence="9">
    <location>
        <begin position="197"/>
        <end position="210"/>
    </location>
</feature>
<evidence type="ECO:0000313" key="13">
    <source>
        <dbReference type="Proteomes" id="UP000001646"/>
    </source>
</evidence>
<dbReference type="GO" id="GO:0015074">
    <property type="term" value="P:DNA integration"/>
    <property type="evidence" value="ECO:0007669"/>
    <property type="project" value="InterPro"/>
</dbReference>
<evidence type="ECO:0000256" key="9">
    <source>
        <dbReference type="SAM" id="MobiDB-lite"/>
    </source>
</evidence>
<evidence type="ECO:0000256" key="6">
    <source>
        <dbReference type="ARBA" id="ARBA00022759"/>
    </source>
</evidence>
<dbReference type="Gene3D" id="3.10.10.10">
    <property type="entry name" value="HIV Type 1 Reverse Transcriptase, subunit A, domain 1"/>
    <property type="match status" value="1"/>
</dbReference>
<evidence type="ECO:0000256" key="1">
    <source>
        <dbReference type="ARBA" id="ARBA00010879"/>
    </source>
</evidence>
<dbReference type="SUPFAM" id="SSF53098">
    <property type="entry name" value="Ribonuclease H-like"/>
    <property type="match status" value="1"/>
</dbReference>
<feature type="domain" description="Integrase catalytic" evidence="11">
    <location>
        <begin position="1100"/>
        <end position="1259"/>
    </location>
</feature>
<dbReference type="Pfam" id="PF16297">
    <property type="entry name" value="DUF4939"/>
    <property type="match status" value="1"/>
</dbReference>
<accession>A0A803TVT5</accession>
<dbReference type="FunFam" id="1.10.340.70:FF:000005">
    <property type="entry name" value="Uncharacterized protein"/>
    <property type="match status" value="1"/>
</dbReference>